<feature type="transmembrane region" description="Helical" evidence="9">
    <location>
        <begin position="191"/>
        <end position="216"/>
    </location>
</feature>
<evidence type="ECO:0000313" key="11">
    <source>
        <dbReference type="Proteomes" id="UP000886476"/>
    </source>
</evidence>
<feature type="transmembrane region" description="Helical" evidence="9">
    <location>
        <begin position="141"/>
        <end position="162"/>
    </location>
</feature>
<feature type="transmembrane region" description="Helical" evidence="9">
    <location>
        <begin position="100"/>
        <end position="121"/>
    </location>
</feature>
<evidence type="ECO:0000256" key="2">
    <source>
        <dbReference type="ARBA" id="ARBA00022448"/>
    </source>
</evidence>
<dbReference type="InterPro" id="IPR001851">
    <property type="entry name" value="ABC_transp_permease"/>
</dbReference>
<dbReference type="Pfam" id="PF02653">
    <property type="entry name" value="BPD_transp_2"/>
    <property type="match status" value="1"/>
</dbReference>
<evidence type="ECO:0000313" key="10">
    <source>
        <dbReference type="EMBL" id="NPU68253.1"/>
    </source>
</evidence>
<comment type="subcellular location">
    <subcellularLocation>
        <location evidence="1">Cell membrane</location>
        <topology evidence="1">Multi-pass membrane protein</topology>
    </subcellularLocation>
</comment>
<evidence type="ECO:0000256" key="3">
    <source>
        <dbReference type="ARBA" id="ARBA00022475"/>
    </source>
</evidence>
<dbReference type="InterPro" id="IPR052157">
    <property type="entry name" value="BCAA_transport_permease"/>
</dbReference>
<comment type="caution">
    <text evidence="10">The sequence shown here is derived from an EMBL/GenBank/DDBJ whole genome shotgun (WGS) entry which is preliminary data.</text>
</comment>
<feature type="transmembrane region" description="Helical" evidence="9">
    <location>
        <begin position="228"/>
        <end position="253"/>
    </location>
</feature>
<feature type="transmembrane region" description="Helical" evidence="9">
    <location>
        <begin position="6"/>
        <end position="26"/>
    </location>
</feature>
<gene>
    <name evidence="10" type="ORF">HL667_24855</name>
</gene>
<reference evidence="10" key="1">
    <citation type="submission" date="2020-05" db="EMBL/GenBank/DDBJ databases">
        <title>Nod-independent and nitrogen-fixing Bradyrhizobium aeschynomene sp. nov. isolated from nodules of Aeschynomene indica.</title>
        <authorList>
            <person name="Zhang Z."/>
        </authorList>
    </citation>
    <scope>NUCLEOTIDE SEQUENCE</scope>
    <source>
        <strain evidence="10">83012</strain>
    </source>
</reference>
<evidence type="ECO:0000256" key="4">
    <source>
        <dbReference type="ARBA" id="ARBA00022692"/>
    </source>
</evidence>
<evidence type="ECO:0000256" key="6">
    <source>
        <dbReference type="ARBA" id="ARBA00022989"/>
    </source>
</evidence>
<keyword evidence="11" id="KW-1185">Reference proteome</keyword>
<keyword evidence="4 9" id="KW-0812">Transmembrane</keyword>
<keyword evidence="7 9" id="KW-0472">Membrane</keyword>
<feature type="transmembrane region" description="Helical" evidence="9">
    <location>
        <begin position="61"/>
        <end position="79"/>
    </location>
</feature>
<name>A0ABX2CJ60_9BRAD</name>
<dbReference type="Proteomes" id="UP000886476">
    <property type="component" value="Unassembled WGS sequence"/>
</dbReference>
<dbReference type="RefSeq" id="WP_172113329.1">
    <property type="nucleotide sequence ID" value="NZ_JABFDM010000018.1"/>
</dbReference>
<comment type="similarity">
    <text evidence="8">Belongs to the binding-protein-dependent transport system permease family. LivHM subfamily.</text>
</comment>
<sequence length="291" mass="30067">MLLFDILLPGLVLGGMYALIALGLTLQYGVARIMNLSYGESLVAAAFGTLSLYSGLKLSPLLALVLAIPAAALLNWLLYRLLLQRLIRRSKDRGAQEVDSILVTFGVLFVIQGVMLVAFGGQYYSYSYLSIPVTVLGSTLAVNRLVALAFAALIGTAVYLALTRTRLGTAVRAVAVDPNAAQLVGIDVGQLAGLAFAFGGGLVAAGGVLVSMFLTFNASMGVVFTMKALVVVIMGGVGNVMGALVAGLLLGVVETAVARLVDPGLTLAATFALFLAVLLIRPTGLFGKAAS</sequence>
<evidence type="ECO:0000256" key="7">
    <source>
        <dbReference type="ARBA" id="ARBA00023136"/>
    </source>
</evidence>
<dbReference type="PANTHER" id="PTHR11795">
    <property type="entry name" value="BRANCHED-CHAIN AMINO ACID TRANSPORT SYSTEM PERMEASE PROTEIN LIVH"/>
    <property type="match status" value="1"/>
</dbReference>
<keyword evidence="5" id="KW-0029">Amino-acid transport</keyword>
<keyword evidence="6 9" id="KW-1133">Transmembrane helix</keyword>
<organism evidence="10 11">
    <name type="scientific">Bradyrhizobium aeschynomenes</name>
    <dbReference type="NCBI Taxonomy" id="2734909"/>
    <lineage>
        <taxon>Bacteria</taxon>
        <taxon>Pseudomonadati</taxon>
        <taxon>Pseudomonadota</taxon>
        <taxon>Alphaproteobacteria</taxon>
        <taxon>Hyphomicrobiales</taxon>
        <taxon>Nitrobacteraceae</taxon>
        <taxon>Bradyrhizobium</taxon>
    </lineage>
</organism>
<feature type="transmembrane region" description="Helical" evidence="9">
    <location>
        <begin position="260"/>
        <end position="280"/>
    </location>
</feature>
<dbReference type="CDD" id="cd06582">
    <property type="entry name" value="TM_PBP1_LivH_like"/>
    <property type="match status" value="1"/>
</dbReference>
<evidence type="ECO:0000256" key="8">
    <source>
        <dbReference type="ARBA" id="ARBA00037998"/>
    </source>
</evidence>
<protein>
    <submittedName>
        <fullName evidence="10">Branched-chain amino acid ABC transporter permease</fullName>
    </submittedName>
</protein>
<evidence type="ECO:0000256" key="5">
    <source>
        <dbReference type="ARBA" id="ARBA00022970"/>
    </source>
</evidence>
<evidence type="ECO:0000256" key="9">
    <source>
        <dbReference type="SAM" id="Phobius"/>
    </source>
</evidence>
<proteinExistence type="inferred from homology"/>
<dbReference type="PANTHER" id="PTHR11795:SF445">
    <property type="entry name" value="AMINO ACID ABC TRANSPORTER PERMEASE PROTEIN"/>
    <property type="match status" value="1"/>
</dbReference>
<accession>A0ABX2CJ60</accession>
<keyword evidence="2" id="KW-0813">Transport</keyword>
<dbReference type="EMBL" id="JABFDN010000010">
    <property type="protein sequence ID" value="NPU68253.1"/>
    <property type="molecule type" value="Genomic_DNA"/>
</dbReference>
<evidence type="ECO:0000256" key="1">
    <source>
        <dbReference type="ARBA" id="ARBA00004651"/>
    </source>
</evidence>
<keyword evidence="3" id="KW-1003">Cell membrane</keyword>